<evidence type="ECO:0000313" key="4">
    <source>
        <dbReference type="EMBL" id="KAH0927143.1"/>
    </source>
</evidence>
<evidence type="ECO:0000313" key="5">
    <source>
        <dbReference type="Proteomes" id="UP000824890"/>
    </source>
</evidence>
<protein>
    <recommendedName>
        <fullName evidence="3">PRONE domain-containing protein</fullName>
    </recommendedName>
</protein>
<evidence type="ECO:0000256" key="1">
    <source>
        <dbReference type="ARBA" id="ARBA00022658"/>
    </source>
</evidence>
<dbReference type="PANTHER" id="PTHR33101">
    <property type="entry name" value="ROP GUANINE NUCLEOTIDE EXCHANGE FACTOR 1"/>
    <property type="match status" value="1"/>
</dbReference>
<dbReference type="InterPro" id="IPR001372">
    <property type="entry name" value="Dynein_light_chain_typ-1/2"/>
</dbReference>
<accession>A0ABQ8DED9</accession>
<dbReference type="InterPro" id="IPR038937">
    <property type="entry name" value="RopGEF"/>
</dbReference>
<feature type="domain" description="PRONE" evidence="3">
    <location>
        <begin position="185"/>
        <end position="552"/>
    </location>
</feature>
<proteinExistence type="predicted"/>
<reference evidence="4 5" key="1">
    <citation type="submission" date="2021-05" db="EMBL/GenBank/DDBJ databases">
        <title>Genome Assembly of Synthetic Allotetraploid Brassica napus Reveals Homoeologous Exchanges between Subgenomes.</title>
        <authorList>
            <person name="Davis J.T."/>
        </authorList>
    </citation>
    <scope>NUCLEOTIDE SEQUENCE [LARGE SCALE GENOMIC DNA]</scope>
    <source>
        <strain evidence="5">cv. Da-Ae</strain>
        <tissue evidence="4">Seedling</tissue>
    </source>
</reference>
<keyword evidence="1 2" id="KW-0344">Guanine-nucleotide releasing factor</keyword>
<dbReference type="InterPro" id="IPR005512">
    <property type="entry name" value="PRONE_dom"/>
</dbReference>
<comment type="caution">
    <text evidence="4">The sequence shown here is derived from an EMBL/GenBank/DDBJ whole genome shotgun (WGS) entry which is preliminary data.</text>
</comment>
<dbReference type="EMBL" id="JAGKQM010000005">
    <property type="protein sequence ID" value="KAH0927143.1"/>
    <property type="molecule type" value="Genomic_DNA"/>
</dbReference>
<dbReference type="Gene3D" id="1.20.58.1310">
    <property type="entry name" value="PRONE domain, subdomain 2"/>
    <property type="match status" value="1"/>
</dbReference>
<dbReference type="Proteomes" id="UP000824890">
    <property type="component" value="Unassembled WGS sequence"/>
</dbReference>
<dbReference type="Pfam" id="PF03759">
    <property type="entry name" value="PRONE"/>
    <property type="match status" value="1"/>
</dbReference>
<organism evidence="4 5">
    <name type="scientific">Brassica napus</name>
    <name type="common">Rape</name>
    <dbReference type="NCBI Taxonomy" id="3708"/>
    <lineage>
        <taxon>Eukaryota</taxon>
        <taxon>Viridiplantae</taxon>
        <taxon>Streptophyta</taxon>
        <taxon>Embryophyta</taxon>
        <taxon>Tracheophyta</taxon>
        <taxon>Spermatophyta</taxon>
        <taxon>Magnoliopsida</taxon>
        <taxon>eudicotyledons</taxon>
        <taxon>Gunneridae</taxon>
        <taxon>Pentapetalae</taxon>
        <taxon>rosids</taxon>
        <taxon>malvids</taxon>
        <taxon>Brassicales</taxon>
        <taxon>Brassicaceae</taxon>
        <taxon>Brassiceae</taxon>
        <taxon>Brassica</taxon>
    </lineage>
</organism>
<name>A0ABQ8DED9_BRANA</name>
<dbReference type="SMART" id="SM01375">
    <property type="entry name" value="Dynein_light"/>
    <property type="match status" value="1"/>
</dbReference>
<dbReference type="PROSITE" id="PS51334">
    <property type="entry name" value="PRONE"/>
    <property type="match status" value="1"/>
</dbReference>
<dbReference type="Gene3D" id="1.20.58.2010">
    <property type="entry name" value="PRONE domain, subdomain 1"/>
    <property type="match status" value="1"/>
</dbReference>
<gene>
    <name evidence="4" type="ORF">HID58_019399</name>
</gene>
<evidence type="ECO:0000256" key="2">
    <source>
        <dbReference type="PROSITE-ProRule" id="PRU00663"/>
    </source>
</evidence>
<keyword evidence="5" id="KW-1185">Reference proteome</keyword>
<evidence type="ECO:0000259" key="3">
    <source>
        <dbReference type="PROSITE" id="PS51334"/>
    </source>
</evidence>
<dbReference type="InterPro" id="IPR037177">
    <property type="entry name" value="DLC_sf"/>
</dbReference>
<dbReference type="Pfam" id="PF01221">
    <property type="entry name" value="Dynein_light"/>
    <property type="match status" value="1"/>
</dbReference>
<dbReference type="SUPFAM" id="SSF54648">
    <property type="entry name" value="DLC"/>
    <property type="match status" value="1"/>
</dbReference>
<sequence>MLEGKAKVEDTDMPVKMQMKALNIASQSLDLFDVSDCQPIAAHIKKEFDERYGSGWQCVFVLSILYKNISNNSFCSVLSSFLMSLPPKNSSLFQEEKTEGFKNREPLLRFKKIMEMVKAVEREDKGSHKFGLYDFENMKEKNASSRNVKRWNSSSALRTEDPDIDDDTVFKRTAVSSFLPMLPIRPPQTCEATEREQMKERFAKLLLGEDMSGGGKGVSSALALSNAVTNLSASAFGEQRRLEPMSEDRKERWRREMGWLLSVTDHIVEFSPTQQTNKDGSSIEVMTTRQRTDLVSNIPALKNLDVMLTDCLDKFKDQDEFYYVTSDSPEHLNSNSSRNNDKWWLPTVKVPPNGLSETSKRFLLSQKECVSQVLKSALAINAEVLSQMETPESYIDSLPKNGKASLGDMIYRMITLDMFDVEKFLLEMDLSSEHKILDLQDKIEASVVIWKRKIVQKDNNKSSSPFSTNLSMEKRQLLEERAETILLLIKLRFPGISQSTLDISKIQFNKDIGLAIMESYSRVLESLAHTVLSRIEDVLVADQLTQDPESLLCKRYIVKETESPKKEEERNFCLLEERPIKQKAPISLSEVMQWNMDDKNDAPLKDSGKKLLTRVSTMIMANNKKSTSYLESLGTTRSPRAGQYS</sequence>
<dbReference type="PANTHER" id="PTHR33101:SF42">
    <property type="entry name" value="PRONE DOMAIN-CONTAINING PROTEIN"/>
    <property type="match status" value="1"/>
</dbReference>
<dbReference type="Gene3D" id="3.30.740.10">
    <property type="entry name" value="Protein Inhibitor Of Neuronal Nitric Oxide Synthase"/>
    <property type="match status" value="1"/>
</dbReference>